<evidence type="ECO:0000256" key="4">
    <source>
        <dbReference type="ARBA" id="ARBA00022833"/>
    </source>
</evidence>
<proteinExistence type="predicted"/>
<feature type="compositionally biased region" description="Gly residues" evidence="10">
    <location>
        <begin position="321"/>
        <end position="339"/>
    </location>
</feature>
<evidence type="ECO:0000256" key="6">
    <source>
        <dbReference type="ARBA" id="ARBA00043866"/>
    </source>
</evidence>
<dbReference type="Gene3D" id="3.30.70.330">
    <property type="match status" value="1"/>
</dbReference>
<keyword evidence="2 8" id="KW-0479">Metal-binding</keyword>
<dbReference type="OrthoDB" id="443401at2759"/>
<dbReference type="InterPro" id="IPR036855">
    <property type="entry name" value="Znf_CCCH_sf"/>
</dbReference>
<dbReference type="FunFam" id="1.20.1390.10:FF:000007">
    <property type="entry name" value="CCCH zinc finger and RRM domain protein"/>
    <property type="match status" value="1"/>
</dbReference>
<dbReference type="InterPro" id="IPR035979">
    <property type="entry name" value="RBD_domain_sf"/>
</dbReference>
<dbReference type="InterPro" id="IPR036483">
    <property type="entry name" value="PWI_dom_sf"/>
</dbReference>
<evidence type="ECO:0000259" key="11">
    <source>
        <dbReference type="PROSITE" id="PS50102"/>
    </source>
</evidence>
<dbReference type="Pfam" id="PF01480">
    <property type="entry name" value="PWI"/>
    <property type="match status" value="1"/>
</dbReference>
<evidence type="ECO:0000313" key="13">
    <source>
        <dbReference type="EMBL" id="RPA85946.1"/>
    </source>
</evidence>
<keyword evidence="3 8" id="KW-0863">Zinc-finger</keyword>
<feature type="compositionally biased region" description="Polar residues" evidence="10">
    <location>
        <begin position="516"/>
        <end position="535"/>
    </location>
</feature>
<evidence type="ECO:0000256" key="2">
    <source>
        <dbReference type="ARBA" id="ARBA00022723"/>
    </source>
</evidence>
<dbReference type="Pfam" id="PF00076">
    <property type="entry name" value="RRM_1"/>
    <property type="match status" value="1"/>
</dbReference>
<feature type="region of interest" description="Disordered" evidence="10">
    <location>
        <begin position="736"/>
        <end position="798"/>
    </location>
</feature>
<feature type="domain" description="RRM" evidence="11">
    <location>
        <begin position="356"/>
        <end position="428"/>
    </location>
</feature>
<dbReference type="InterPro" id="IPR002483">
    <property type="entry name" value="PWI_dom"/>
</dbReference>
<dbReference type="GO" id="GO:0008270">
    <property type="term" value="F:zinc ion binding"/>
    <property type="evidence" value="ECO:0007669"/>
    <property type="project" value="UniProtKB-KW"/>
</dbReference>
<dbReference type="GO" id="GO:0005634">
    <property type="term" value="C:nucleus"/>
    <property type="evidence" value="ECO:0007669"/>
    <property type="project" value="TreeGrafter"/>
</dbReference>
<accession>A0A3N4IJW6</accession>
<dbReference type="AlphaFoldDB" id="A0A3N4IJW6"/>
<feature type="compositionally biased region" description="Polar residues" evidence="10">
    <location>
        <begin position="118"/>
        <end position="134"/>
    </location>
</feature>
<dbReference type="SUPFAM" id="SSF54928">
    <property type="entry name" value="RNA-binding domain, RBD"/>
    <property type="match status" value="1"/>
</dbReference>
<dbReference type="SMART" id="SM00356">
    <property type="entry name" value="ZnF_C3H1"/>
    <property type="match status" value="1"/>
</dbReference>
<gene>
    <name evidence="13" type="ORF">BJ508DRAFT_411562</name>
</gene>
<dbReference type="PROSITE" id="PS50102">
    <property type="entry name" value="RRM"/>
    <property type="match status" value="1"/>
</dbReference>
<keyword evidence="9" id="KW-0175">Coiled coil</keyword>
<feature type="zinc finger region" description="C3H1-type" evidence="8">
    <location>
        <begin position="262"/>
        <end position="290"/>
    </location>
</feature>
<protein>
    <recommendedName>
        <fullName evidence="15">RNA-binding domain-containing protein</fullName>
    </recommendedName>
</protein>
<organism evidence="13 14">
    <name type="scientific">Ascobolus immersus RN42</name>
    <dbReference type="NCBI Taxonomy" id="1160509"/>
    <lineage>
        <taxon>Eukaryota</taxon>
        <taxon>Fungi</taxon>
        <taxon>Dikarya</taxon>
        <taxon>Ascomycota</taxon>
        <taxon>Pezizomycotina</taxon>
        <taxon>Pezizomycetes</taxon>
        <taxon>Pezizales</taxon>
        <taxon>Ascobolaceae</taxon>
        <taxon>Ascobolus</taxon>
    </lineage>
</organism>
<dbReference type="EMBL" id="ML119651">
    <property type="protein sequence ID" value="RPA85946.1"/>
    <property type="molecule type" value="Genomic_DNA"/>
</dbReference>
<dbReference type="InterPro" id="IPR045137">
    <property type="entry name" value="RBM26/27"/>
</dbReference>
<evidence type="ECO:0000256" key="5">
    <source>
        <dbReference type="ARBA" id="ARBA00022884"/>
    </source>
</evidence>
<feature type="domain" description="C3H1-type" evidence="12">
    <location>
        <begin position="262"/>
        <end position="290"/>
    </location>
</feature>
<dbReference type="GO" id="GO:0006397">
    <property type="term" value="P:mRNA processing"/>
    <property type="evidence" value="ECO:0007669"/>
    <property type="project" value="UniProtKB-KW"/>
</dbReference>
<feature type="compositionally biased region" description="Basic and acidic residues" evidence="10">
    <location>
        <begin position="537"/>
        <end position="547"/>
    </location>
</feature>
<sequence length="798" mass="88205">MLFEEDDTPLLKEWIVKRLEDISDADSDVLADYVLALLRHEQEEEEVRRLCVEQLTDFLANHTDEFVNDVFTALNKRSYISVNSTLIGASFSHTKPRSPTLEQPATTEPAPAKEETSEQTPTMKAQPESPQAQRNADRGTKRGYYDRDRDGGLSDHQDIYNTRNTKVPRRGMPNARWGRGDMGPVMGGRGMTSHAPPQVHPGIVGAPILGMPGLPAMPNGVIPPPMQGMPPTGYPGWDMAAMMQMGWPGVQMGAPGQLPLPKKKGEMCKDYVNQGFCMRGQMCPYEHGENVLVVPGMSNDEYDPNNAQILPPASGREVGRGRGSGPRGRGRGAARGGRGGRAEFSGTGPNFDRSLSTIVVESIPESHLSEASVREYFGRFGEITSIDLQVPRKLAILKFADYDSAKAAYDSPEAIFNNRFVKVFWHKGQTGSTAGSEAGDHKPMESAQPDFDMDEFLKKQAEAQKAHEERQAKKRAIEAQAAELERKQQELQREKELQLALIKRLSAKNKAKTGASGESTNTTAAGSPAPNSTGEDGTAKSEDKDVEMGGASTEEDKTRAALKAQLEKLKAEAAALGIQTEEDEWSSSTFPYRGRGTYRGRAPFRGARGRGRGFRGGFSPYLASRGGFAPRGRGEVGRSKFKTLDLRPKRIAIKGLSKSDTQGNEALREFLFSIGAQFQNILSHPTQEDTQVIVFESRRFAETFVAKKSELPAQFLGWRMSWLQNDIKLEGEIETKPQVEHHDEPHDGMTDDHEHHEEHFEGQHQDGENGTANNNQPEETKEHDFDVAEEDEGRWMAE</sequence>
<comment type="function">
    <text evidence="6">May be involved in the turnover of nuclear polyadenylated (pA+) RNA.</text>
</comment>
<feature type="coiled-coil region" evidence="9">
    <location>
        <begin position="463"/>
        <end position="508"/>
    </location>
</feature>
<dbReference type="SMART" id="SM00360">
    <property type="entry name" value="RRM"/>
    <property type="match status" value="1"/>
</dbReference>
<dbReference type="SUPFAM" id="SSF101233">
    <property type="entry name" value="PWI domain"/>
    <property type="match status" value="1"/>
</dbReference>
<keyword evidence="14" id="KW-1185">Reference proteome</keyword>
<dbReference type="GO" id="GO:0003723">
    <property type="term" value="F:RNA binding"/>
    <property type="evidence" value="ECO:0007669"/>
    <property type="project" value="UniProtKB-UniRule"/>
</dbReference>
<dbReference type="InterPro" id="IPR000571">
    <property type="entry name" value="Znf_CCCH"/>
</dbReference>
<evidence type="ECO:0000256" key="1">
    <source>
        <dbReference type="ARBA" id="ARBA00022664"/>
    </source>
</evidence>
<keyword evidence="1" id="KW-0507">mRNA processing</keyword>
<evidence type="ECO:0000256" key="3">
    <source>
        <dbReference type="ARBA" id="ARBA00022771"/>
    </source>
</evidence>
<dbReference type="PANTHER" id="PTHR14398">
    <property type="entry name" value="RNA RECOGNITION RRM/RNP DOMAIN"/>
    <property type="match status" value="1"/>
</dbReference>
<evidence type="ECO:0000256" key="10">
    <source>
        <dbReference type="SAM" id="MobiDB-lite"/>
    </source>
</evidence>
<dbReference type="STRING" id="1160509.A0A3N4IJW6"/>
<evidence type="ECO:0000313" key="14">
    <source>
        <dbReference type="Proteomes" id="UP000275078"/>
    </source>
</evidence>
<dbReference type="InterPro" id="IPR012677">
    <property type="entry name" value="Nucleotide-bd_a/b_plait_sf"/>
</dbReference>
<evidence type="ECO:0000256" key="9">
    <source>
        <dbReference type="SAM" id="Coils"/>
    </source>
</evidence>
<feature type="region of interest" description="Disordered" evidence="10">
    <location>
        <begin position="309"/>
        <end position="348"/>
    </location>
</feature>
<keyword evidence="5 7" id="KW-0694">RNA-binding</keyword>
<feature type="region of interest" description="Disordered" evidence="10">
    <location>
        <begin position="91"/>
        <end position="179"/>
    </location>
</feature>
<reference evidence="13 14" key="1">
    <citation type="journal article" date="2018" name="Nat. Ecol. Evol.">
        <title>Pezizomycetes genomes reveal the molecular basis of ectomycorrhizal truffle lifestyle.</title>
        <authorList>
            <person name="Murat C."/>
            <person name="Payen T."/>
            <person name="Noel B."/>
            <person name="Kuo A."/>
            <person name="Morin E."/>
            <person name="Chen J."/>
            <person name="Kohler A."/>
            <person name="Krizsan K."/>
            <person name="Balestrini R."/>
            <person name="Da Silva C."/>
            <person name="Montanini B."/>
            <person name="Hainaut M."/>
            <person name="Levati E."/>
            <person name="Barry K.W."/>
            <person name="Belfiori B."/>
            <person name="Cichocki N."/>
            <person name="Clum A."/>
            <person name="Dockter R.B."/>
            <person name="Fauchery L."/>
            <person name="Guy J."/>
            <person name="Iotti M."/>
            <person name="Le Tacon F."/>
            <person name="Lindquist E.A."/>
            <person name="Lipzen A."/>
            <person name="Malagnac F."/>
            <person name="Mello A."/>
            <person name="Molinier V."/>
            <person name="Miyauchi S."/>
            <person name="Poulain J."/>
            <person name="Riccioni C."/>
            <person name="Rubini A."/>
            <person name="Sitrit Y."/>
            <person name="Splivallo R."/>
            <person name="Traeger S."/>
            <person name="Wang M."/>
            <person name="Zifcakova L."/>
            <person name="Wipf D."/>
            <person name="Zambonelli A."/>
            <person name="Paolocci F."/>
            <person name="Nowrousian M."/>
            <person name="Ottonello S."/>
            <person name="Baldrian P."/>
            <person name="Spatafora J.W."/>
            <person name="Henrissat B."/>
            <person name="Nagy L.G."/>
            <person name="Aury J.M."/>
            <person name="Wincker P."/>
            <person name="Grigoriev I.V."/>
            <person name="Bonfante P."/>
            <person name="Martin F.M."/>
        </authorList>
    </citation>
    <scope>NUCLEOTIDE SEQUENCE [LARGE SCALE GENOMIC DNA]</scope>
    <source>
        <strain evidence="13 14">RN42</strain>
    </source>
</reference>
<feature type="region of interest" description="Disordered" evidence="10">
    <location>
        <begin position="508"/>
        <end position="557"/>
    </location>
</feature>
<feature type="compositionally biased region" description="Basic and acidic residues" evidence="10">
    <location>
        <begin position="736"/>
        <end position="767"/>
    </location>
</feature>
<dbReference type="Gene3D" id="1.20.1390.10">
    <property type="entry name" value="PWI domain"/>
    <property type="match status" value="1"/>
</dbReference>
<evidence type="ECO:0008006" key="15">
    <source>
        <dbReference type="Google" id="ProtNLM"/>
    </source>
</evidence>
<evidence type="ECO:0000256" key="8">
    <source>
        <dbReference type="PROSITE-ProRule" id="PRU00723"/>
    </source>
</evidence>
<evidence type="ECO:0000259" key="12">
    <source>
        <dbReference type="PROSITE" id="PS50103"/>
    </source>
</evidence>
<dbReference type="SUPFAM" id="SSF90229">
    <property type="entry name" value="CCCH zinc finger"/>
    <property type="match status" value="1"/>
</dbReference>
<dbReference type="PROSITE" id="PS50103">
    <property type="entry name" value="ZF_C3H1"/>
    <property type="match status" value="1"/>
</dbReference>
<keyword evidence="4 8" id="KW-0862">Zinc</keyword>
<feature type="compositionally biased region" description="Basic and acidic residues" evidence="10">
    <location>
        <begin position="135"/>
        <end position="158"/>
    </location>
</feature>
<evidence type="ECO:0000256" key="7">
    <source>
        <dbReference type="PROSITE-ProRule" id="PRU00176"/>
    </source>
</evidence>
<name>A0A3N4IJW6_ASCIM</name>
<dbReference type="PANTHER" id="PTHR14398:SF0">
    <property type="entry name" value="ZINC FINGER PROTEIN SWM"/>
    <property type="match status" value="1"/>
</dbReference>
<dbReference type="CDD" id="cd12257">
    <property type="entry name" value="RRM1_RBM26_like"/>
    <property type="match status" value="1"/>
</dbReference>
<dbReference type="Proteomes" id="UP000275078">
    <property type="component" value="Unassembled WGS sequence"/>
</dbReference>
<dbReference type="InterPro" id="IPR000504">
    <property type="entry name" value="RRM_dom"/>
</dbReference>